<evidence type="ECO:0000313" key="2">
    <source>
        <dbReference type="Proteomes" id="UP000292927"/>
    </source>
</evidence>
<reference evidence="1 2" key="1">
    <citation type="submission" date="2019-02" db="EMBL/GenBank/DDBJ databases">
        <title>Genomic Encyclopedia of Type Strains, Phase IV (KMG-IV): sequencing the most valuable type-strain genomes for metagenomic binning, comparative biology and taxonomic classification.</title>
        <authorList>
            <person name="Goeker M."/>
        </authorList>
    </citation>
    <scope>NUCLEOTIDE SEQUENCE [LARGE SCALE GENOMIC DNA]</scope>
    <source>
        <strain evidence="1 2">DSM 29486</strain>
    </source>
</reference>
<dbReference type="AlphaFoldDB" id="A0A4Q7PRJ0"/>
<evidence type="ECO:0008006" key="3">
    <source>
        <dbReference type="Google" id="ProtNLM"/>
    </source>
</evidence>
<dbReference type="EMBL" id="SGXF01000001">
    <property type="protein sequence ID" value="RZT02966.1"/>
    <property type="molecule type" value="Genomic_DNA"/>
</dbReference>
<name>A0A4Q7PRJ0_9FIRM</name>
<accession>A0A4Q7PRJ0</accession>
<dbReference type="Proteomes" id="UP000292927">
    <property type="component" value="Unassembled WGS sequence"/>
</dbReference>
<protein>
    <recommendedName>
        <fullName evidence="3">YcxB-like protein</fullName>
    </recommendedName>
</protein>
<organism evidence="1 2">
    <name type="scientific">Cuneatibacter caecimuris</name>
    <dbReference type="NCBI Taxonomy" id="1796618"/>
    <lineage>
        <taxon>Bacteria</taxon>
        <taxon>Bacillati</taxon>
        <taxon>Bacillota</taxon>
        <taxon>Clostridia</taxon>
        <taxon>Lachnospirales</taxon>
        <taxon>Lachnospiraceae</taxon>
        <taxon>Cuneatibacter</taxon>
    </lineage>
</organism>
<sequence length="76" mass="9075">MDSLSVYFGVNEVWNFPYEDLDEVSVIPKETWLIFKKRKAVLLPERSITPDQQKSILNYLQEKRPELKILHEKIVK</sequence>
<evidence type="ECO:0000313" key="1">
    <source>
        <dbReference type="EMBL" id="RZT02966.1"/>
    </source>
</evidence>
<proteinExistence type="predicted"/>
<keyword evidence="2" id="KW-1185">Reference proteome</keyword>
<comment type="caution">
    <text evidence="1">The sequence shown here is derived from an EMBL/GenBank/DDBJ whole genome shotgun (WGS) entry which is preliminary data.</text>
</comment>
<gene>
    <name evidence="1" type="ORF">EV209_1099</name>
</gene>